<gene>
    <name evidence="2" type="ORF">B296_00024034</name>
</gene>
<evidence type="ECO:0000313" key="2">
    <source>
        <dbReference type="EMBL" id="RRT36214.1"/>
    </source>
</evidence>
<dbReference type="AlphaFoldDB" id="A0A426X9R7"/>
<dbReference type="EMBL" id="AMZH03023911">
    <property type="protein sequence ID" value="RRT36214.1"/>
    <property type="molecule type" value="Genomic_DNA"/>
</dbReference>
<feature type="region of interest" description="Disordered" evidence="1">
    <location>
        <begin position="1"/>
        <end position="32"/>
    </location>
</feature>
<evidence type="ECO:0000313" key="3">
    <source>
        <dbReference type="Proteomes" id="UP000287651"/>
    </source>
</evidence>
<organism evidence="2 3">
    <name type="scientific">Ensete ventricosum</name>
    <name type="common">Abyssinian banana</name>
    <name type="synonym">Musa ensete</name>
    <dbReference type="NCBI Taxonomy" id="4639"/>
    <lineage>
        <taxon>Eukaryota</taxon>
        <taxon>Viridiplantae</taxon>
        <taxon>Streptophyta</taxon>
        <taxon>Embryophyta</taxon>
        <taxon>Tracheophyta</taxon>
        <taxon>Spermatophyta</taxon>
        <taxon>Magnoliopsida</taxon>
        <taxon>Liliopsida</taxon>
        <taxon>Zingiberales</taxon>
        <taxon>Musaceae</taxon>
        <taxon>Ensete</taxon>
    </lineage>
</organism>
<evidence type="ECO:0000256" key="1">
    <source>
        <dbReference type="SAM" id="MobiDB-lite"/>
    </source>
</evidence>
<proteinExistence type="predicted"/>
<name>A0A426X9R7_ENSVE</name>
<dbReference type="Proteomes" id="UP000287651">
    <property type="component" value="Unassembled WGS sequence"/>
</dbReference>
<sequence>FIVPGGEKSSKCSLGGNFYSSERKGPASEEEDLDVVVSGPKLKPTEMPLSSFVMMIIAESPKSRFYIYWGIMPERHEWEGCNGLQGWMEMIGRRMARL</sequence>
<comment type="caution">
    <text evidence="2">The sequence shown here is derived from an EMBL/GenBank/DDBJ whole genome shotgun (WGS) entry which is preliminary data.</text>
</comment>
<protein>
    <submittedName>
        <fullName evidence="2">Uncharacterized protein</fullName>
    </submittedName>
</protein>
<reference evidence="2 3" key="1">
    <citation type="journal article" date="2014" name="Agronomy (Basel)">
        <title>A Draft Genome Sequence for Ensete ventricosum, the Drought-Tolerant Tree Against Hunger.</title>
        <authorList>
            <person name="Harrison J."/>
            <person name="Moore K.A."/>
            <person name="Paszkiewicz K."/>
            <person name="Jones T."/>
            <person name="Grant M."/>
            <person name="Ambacheew D."/>
            <person name="Muzemil S."/>
            <person name="Studholme D.J."/>
        </authorList>
    </citation>
    <scope>NUCLEOTIDE SEQUENCE [LARGE SCALE GENOMIC DNA]</scope>
</reference>
<accession>A0A426X9R7</accession>
<feature type="non-terminal residue" evidence="2">
    <location>
        <position position="1"/>
    </location>
</feature>